<dbReference type="EMBL" id="AP029264">
    <property type="protein sequence ID" value="BFF96330.1"/>
    <property type="molecule type" value="Genomic_DNA"/>
</dbReference>
<sequence length="965" mass="112358">MNRQGHNYRSDSRQQSHNAKKISTNYKNRPLREEEMPQQCKSVLPEKIRQICNPTNLQKLECPRKKPTERQHQPISIVDQIRELKTNQRSALMQRICQKAELHPLQTHYQQEHEENHPQEYKNYESASNQQKDRFPCRYQIVPQHQAGKPPQDPLKQQQYRVPEHQNSAKKTLHGNPENMREPPNQPPHDDQTRKNTQKMMQQNHQTEYHNPPKKDQYINLAQNMQQPPHMPRNDHTNASKMMQQNLPKKDPNDGYTPKARLDQFKQQPPQEYRESSYEISAKKSSHGNPQNISEPPRQPHNDHKNASKMMEQNLQKNGPYEELPRKLATDQLKQQPRQQYRMSGYEQPSQQPHEDQTRKNNLKMMQPCQQTEYQNPTKTDKYVDPPQKKMEYKNSPKKDPNDRSKEQTPLMYRVLMPHDDYKNAPKMMPKYLPKQDPCEQLPQKAPNVPGHPNFSKNLSHEKPYPMVQKSQQTDNQDPPPPNAPTDHLKQQPPQEYQESVYHTYAKKTYHGNAQNMLQQPQQHSRMNSPTMMQENQQMEYQNLHKDPFEGAPSQACQSHPLKQNPLQEHWEPTYLSYEKNPQQFKKNSPKESHNHPKKNPFEGCLPKSPHDQLKNQPPEEYRVSSQVTSDHFKHQAPEFYQNSTQKPSHGFAQNIKQPLQQPFDVSTRKNAPKLLQAEYQKAPQKDSFEAPFQKTPNDHLKQQPPREHLEACYCNSPKQPSHSNQSQKQPFTNAPQEHAQRSSSQIKAPHGRNSTKATVAPVPRARSSSRLVPQKLYTNADDCQPSHMADKAKVKCSPKFCEKHSHKMESQGCKSHSPKVASTESTTTASTVISAKNGDELRSMVRNELELQAVLMEMSNDAKKEGILNPKQCTHDKTYKSKKMWESAYTRARAALDKVQQVDYSLTVDNIVSDSVISPMIRQIQRMYIRNLRDEMTLVESLELVPLLVKEVCKNADNMDQNKL</sequence>
<feature type="compositionally biased region" description="Polar residues" evidence="1">
    <location>
        <begin position="512"/>
        <end position="531"/>
    </location>
</feature>
<feature type="region of interest" description="Disordered" evidence="1">
    <location>
        <begin position="1"/>
        <end position="40"/>
    </location>
</feature>
<feature type="compositionally biased region" description="Low complexity" evidence="1">
    <location>
        <begin position="532"/>
        <end position="542"/>
    </location>
</feature>
<feature type="compositionally biased region" description="Basic and acidic residues" evidence="1">
    <location>
        <begin position="609"/>
        <end position="623"/>
    </location>
</feature>
<gene>
    <name evidence="2" type="ORF">DMAD_13552</name>
</gene>
<feature type="region of interest" description="Disordered" evidence="1">
    <location>
        <begin position="810"/>
        <end position="829"/>
    </location>
</feature>
<name>A0AAU9FL25_DROMD</name>
<dbReference type="AlphaFoldDB" id="A0AAU9FL25"/>
<feature type="compositionally biased region" description="Polar residues" evidence="1">
    <location>
        <begin position="332"/>
        <end position="352"/>
    </location>
</feature>
<feature type="compositionally biased region" description="Basic and acidic residues" evidence="1">
    <location>
        <begin position="379"/>
        <end position="407"/>
    </location>
</feature>
<keyword evidence="3" id="KW-1185">Reference proteome</keyword>
<feature type="compositionally biased region" description="Polar residues" evidence="1">
    <location>
        <begin position="15"/>
        <end position="27"/>
    </location>
</feature>
<feature type="compositionally biased region" description="Basic and acidic residues" evidence="1">
    <location>
        <begin position="697"/>
        <end position="711"/>
    </location>
</feature>
<evidence type="ECO:0000313" key="2">
    <source>
        <dbReference type="EMBL" id="BFF96330.1"/>
    </source>
</evidence>
<feature type="compositionally biased region" description="Polar residues" evidence="1">
    <location>
        <begin position="155"/>
        <end position="170"/>
    </location>
</feature>
<feature type="region of interest" description="Disordered" evidence="1">
    <location>
        <begin position="144"/>
        <end position="214"/>
    </location>
</feature>
<feature type="region of interest" description="Disordered" evidence="1">
    <location>
        <begin position="109"/>
        <end position="131"/>
    </location>
</feature>
<feature type="region of interest" description="Disordered" evidence="1">
    <location>
        <begin position="680"/>
        <end position="774"/>
    </location>
</feature>
<organism evidence="2 3">
    <name type="scientific">Drosophila madeirensis</name>
    <name type="common">Fruit fly</name>
    <dbReference type="NCBI Taxonomy" id="30013"/>
    <lineage>
        <taxon>Eukaryota</taxon>
        <taxon>Metazoa</taxon>
        <taxon>Ecdysozoa</taxon>
        <taxon>Arthropoda</taxon>
        <taxon>Hexapoda</taxon>
        <taxon>Insecta</taxon>
        <taxon>Pterygota</taxon>
        <taxon>Neoptera</taxon>
        <taxon>Endopterygota</taxon>
        <taxon>Diptera</taxon>
        <taxon>Brachycera</taxon>
        <taxon>Muscomorpha</taxon>
        <taxon>Ephydroidea</taxon>
        <taxon>Drosophilidae</taxon>
        <taxon>Drosophila</taxon>
        <taxon>Sophophora</taxon>
    </lineage>
</organism>
<reference evidence="2 3" key="1">
    <citation type="submission" date="2024-02" db="EMBL/GenBank/DDBJ databases">
        <title>A chromosome-level genome assembly of Drosophila madeirensis, a fruit fly species endemic to Madeira island.</title>
        <authorList>
            <person name="Tomihara K."/>
            <person name="Llopart A."/>
            <person name="Yamamoto D."/>
        </authorList>
    </citation>
    <scope>NUCLEOTIDE SEQUENCE [LARGE SCALE GENOMIC DNA]</scope>
    <source>
        <strain evidence="2 3">RF1</strain>
    </source>
</reference>
<feature type="compositionally biased region" description="Basic and acidic residues" evidence="1">
    <location>
        <begin position="110"/>
        <end position="123"/>
    </location>
</feature>
<feature type="region of interest" description="Disordered" evidence="1">
    <location>
        <begin position="580"/>
        <end position="632"/>
    </location>
</feature>
<dbReference type="Proteomes" id="UP001500889">
    <property type="component" value="Chromosome U"/>
</dbReference>
<evidence type="ECO:0000313" key="3">
    <source>
        <dbReference type="Proteomes" id="UP001500889"/>
    </source>
</evidence>
<proteinExistence type="predicted"/>
<feature type="compositionally biased region" description="Polar residues" evidence="1">
    <location>
        <begin position="717"/>
        <end position="758"/>
    </location>
</feature>
<accession>A0AAU9FL25</accession>
<evidence type="ECO:0000256" key="1">
    <source>
        <dbReference type="SAM" id="MobiDB-lite"/>
    </source>
</evidence>
<feature type="compositionally biased region" description="Polar residues" evidence="1">
    <location>
        <begin position="368"/>
        <end position="378"/>
    </location>
</feature>
<protein>
    <submittedName>
        <fullName evidence="2">Mediator of RNA polymerase II transcription subunit 12</fullName>
    </submittedName>
</protein>
<feature type="region of interest" description="Disordered" evidence="1">
    <location>
        <begin position="245"/>
        <end position="563"/>
    </location>
</feature>